<dbReference type="InterPro" id="IPR037445">
    <property type="entry name" value="MAGE"/>
</dbReference>
<feature type="domain" description="MAGE" evidence="2">
    <location>
        <begin position="48"/>
        <end position="206"/>
    </location>
</feature>
<dbReference type="SMART" id="SM01373">
    <property type="entry name" value="MAGE"/>
    <property type="match status" value="1"/>
</dbReference>
<dbReference type="PROSITE" id="PS50838">
    <property type="entry name" value="MAGE"/>
    <property type="match status" value="1"/>
</dbReference>
<evidence type="ECO:0000259" key="2">
    <source>
        <dbReference type="PROSITE" id="PS50838"/>
    </source>
</evidence>
<dbReference type="PANTHER" id="PTHR11736:SF35">
    <property type="entry name" value="MELANOMA-ASSOCIATED ANTIGEN B5"/>
    <property type="match status" value="1"/>
</dbReference>
<proteinExistence type="predicted"/>
<dbReference type="STRING" id="10181.G5BTP5"/>
<dbReference type="AlphaFoldDB" id="G5BTP5"/>
<dbReference type="eggNOG" id="KOG4562">
    <property type="taxonomic scope" value="Eukaryota"/>
</dbReference>
<feature type="compositionally biased region" description="Basic residues" evidence="1">
    <location>
        <begin position="1"/>
        <end position="17"/>
    </location>
</feature>
<name>G5BTP5_HETGA</name>
<organism evidence="3 4">
    <name type="scientific">Heterocephalus glaber</name>
    <name type="common">Naked mole rat</name>
    <dbReference type="NCBI Taxonomy" id="10181"/>
    <lineage>
        <taxon>Eukaryota</taxon>
        <taxon>Metazoa</taxon>
        <taxon>Chordata</taxon>
        <taxon>Craniata</taxon>
        <taxon>Vertebrata</taxon>
        <taxon>Euteleostomi</taxon>
        <taxon>Mammalia</taxon>
        <taxon>Eutheria</taxon>
        <taxon>Euarchontoglires</taxon>
        <taxon>Glires</taxon>
        <taxon>Rodentia</taxon>
        <taxon>Hystricomorpha</taxon>
        <taxon>Bathyergidae</taxon>
        <taxon>Heterocephalus</taxon>
    </lineage>
</organism>
<dbReference type="Gene3D" id="1.10.10.1210">
    <property type="entry name" value="MAGE homology domain, winged helix WH2 motif"/>
    <property type="match status" value="1"/>
</dbReference>
<dbReference type="EMBL" id="JH171761">
    <property type="protein sequence ID" value="EHB12656.1"/>
    <property type="molecule type" value="Genomic_DNA"/>
</dbReference>
<dbReference type="FunFam" id="1.10.10.1210:FF:000001">
    <property type="entry name" value="melanoma-associated antigen D1"/>
    <property type="match status" value="1"/>
</dbReference>
<evidence type="ECO:0000313" key="3">
    <source>
        <dbReference type="EMBL" id="EHB12656.1"/>
    </source>
</evidence>
<dbReference type="InParanoid" id="G5BTP5"/>
<evidence type="ECO:0000256" key="1">
    <source>
        <dbReference type="SAM" id="MobiDB-lite"/>
    </source>
</evidence>
<dbReference type="Gene3D" id="1.10.10.1200">
    <property type="entry name" value="MAGE homology domain, winged helix WH1 motif"/>
    <property type="match status" value="1"/>
</dbReference>
<accession>G5BTP5</accession>
<dbReference type="GO" id="GO:0005634">
    <property type="term" value="C:nucleus"/>
    <property type="evidence" value="ECO:0007669"/>
    <property type="project" value="TreeGrafter"/>
</dbReference>
<evidence type="ECO:0000313" key="4">
    <source>
        <dbReference type="Proteomes" id="UP000006813"/>
    </source>
</evidence>
<dbReference type="InterPro" id="IPR002190">
    <property type="entry name" value="MHD_dom"/>
</dbReference>
<gene>
    <name evidence="3" type="ORF">GW7_18560</name>
</gene>
<sequence length="206" mass="23931">MPRGQKSKLRARKKRAQRKSDNQTCSYCEDESSIFEGSLNTDCTSDDRTWSTDLLEWFILYKFHLKQLFTKEEMLMVTIWKNRDEFDEIFKSACEHLEAIFSVEVREVDSTHHSYTLISKLTLPNNGRIRPGRGYPKTGLLMKVLAVILLNGHCVAEEILWSVLKTMKVYPGKKHIMFGEPKKLLTQDLVRLKYLVYQQVPGSSPP</sequence>
<dbReference type="InterPro" id="IPR041898">
    <property type="entry name" value="MAGE_WH1"/>
</dbReference>
<feature type="region of interest" description="Disordered" evidence="1">
    <location>
        <begin position="1"/>
        <end position="20"/>
    </location>
</feature>
<dbReference type="PANTHER" id="PTHR11736">
    <property type="entry name" value="MELANOMA-ASSOCIATED ANTIGEN MAGE ANTIGEN"/>
    <property type="match status" value="1"/>
</dbReference>
<dbReference type="Pfam" id="PF01454">
    <property type="entry name" value="MAGE"/>
    <property type="match status" value="1"/>
</dbReference>
<dbReference type="Proteomes" id="UP000006813">
    <property type="component" value="Unassembled WGS sequence"/>
</dbReference>
<dbReference type="InterPro" id="IPR041899">
    <property type="entry name" value="MAGE_WH2"/>
</dbReference>
<protein>
    <submittedName>
        <fullName evidence="3">Melanoma-associated antigen B3</fullName>
    </submittedName>
</protein>
<reference evidence="3 4" key="1">
    <citation type="journal article" date="2011" name="Nature">
        <title>Genome sequencing reveals insights into physiology and longevity of the naked mole rat.</title>
        <authorList>
            <person name="Kim E.B."/>
            <person name="Fang X."/>
            <person name="Fushan A.A."/>
            <person name="Huang Z."/>
            <person name="Lobanov A.V."/>
            <person name="Han L."/>
            <person name="Marino S.M."/>
            <person name="Sun X."/>
            <person name="Turanov A.A."/>
            <person name="Yang P."/>
            <person name="Yim S.H."/>
            <person name="Zhao X."/>
            <person name="Kasaikina M.V."/>
            <person name="Stoletzki N."/>
            <person name="Peng C."/>
            <person name="Polak P."/>
            <person name="Xiong Z."/>
            <person name="Kiezun A."/>
            <person name="Zhu Y."/>
            <person name="Chen Y."/>
            <person name="Kryukov G.V."/>
            <person name="Zhang Q."/>
            <person name="Peshkin L."/>
            <person name="Yang L."/>
            <person name="Bronson R.T."/>
            <person name="Buffenstein R."/>
            <person name="Wang B."/>
            <person name="Han C."/>
            <person name="Li Q."/>
            <person name="Chen L."/>
            <person name="Zhao W."/>
            <person name="Sunyaev S.R."/>
            <person name="Park T.J."/>
            <person name="Zhang G."/>
            <person name="Wang J."/>
            <person name="Gladyshev V.N."/>
        </authorList>
    </citation>
    <scope>NUCLEOTIDE SEQUENCE [LARGE SCALE GENOMIC DNA]</scope>
</reference>
<dbReference type="GO" id="GO:0000122">
    <property type="term" value="P:negative regulation of transcription by RNA polymerase II"/>
    <property type="evidence" value="ECO:0007669"/>
    <property type="project" value="TreeGrafter"/>
</dbReference>